<name>A0A0V1M5H6_9BILA</name>
<feature type="region of interest" description="Disordered" evidence="1">
    <location>
        <begin position="73"/>
        <end position="93"/>
    </location>
</feature>
<proteinExistence type="predicted"/>
<accession>A0A0V1M5H6</accession>
<feature type="region of interest" description="Disordered" evidence="1">
    <location>
        <begin position="1"/>
        <end position="48"/>
    </location>
</feature>
<gene>
    <name evidence="2" type="ORF">T10_6574</name>
</gene>
<feature type="compositionally biased region" description="Basic and acidic residues" evidence="1">
    <location>
        <begin position="18"/>
        <end position="39"/>
    </location>
</feature>
<keyword evidence="3" id="KW-1185">Reference proteome</keyword>
<reference evidence="2 3" key="1">
    <citation type="submission" date="2015-01" db="EMBL/GenBank/DDBJ databases">
        <title>Evolution of Trichinella species and genotypes.</title>
        <authorList>
            <person name="Korhonen P.K."/>
            <person name="Edoardo P."/>
            <person name="Giuseppe L.R."/>
            <person name="Gasser R.B."/>
        </authorList>
    </citation>
    <scope>NUCLEOTIDE SEQUENCE [LARGE SCALE GENOMIC DNA]</scope>
    <source>
        <strain evidence="2">ISS1980</strain>
    </source>
</reference>
<evidence type="ECO:0000256" key="1">
    <source>
        <dbReference type="SAM" id="MobiDB-lite"/>
    </source>
</evidence>
<organism evidence="2 3">
    <name type="scientific">Trichinella papuae</name>
    <dbReference type="NCBI Taxonomy" id="268474"/>
    <lineage>
        <taxon>Eukaryota</taxon>
        <taxon>Metazoa</taxon>
        <taxon>Ecdysozoa</taxon>
        <taxon>Nematoda</taxon>
        <taxon>Enoplea</taxon>
        <taxon>Dorylaimia</taxon>
        <taxon>Trichinellida</taxon>
        <taxon>Trichinellidae</taxon>
        <taxon>Trichinella</taxon>
    </lineage>
</organism>
<evidence type="ECO:0000313" key="3">
    <source>
        <dbReference type="Proteomes" id="UP000054843"/>
    </source>
</evidence>
<sequence length="93" mass="11214">MHCSEKYNAKKSSNFWDPKNKEQKKEEHKKGENKRDNFSRKKHSLYQTVSNKKNKVDRLQASIWRPGRHYFKKSKHRRRNVSRGVGLQAKTDE</sequence>
<dbReference type="Proteomes" id="UP000054843">
    <property type="component" value="Unassembled WGS sequence"/>
</dbReference>
<comment type="caution">
    <text evidence="2">The sequence shown here is derived from an EMBL/GenBank/DDBJ whole genome shotgun (WGS) entry which is preliminary data.</text>
</comment>
<dbReference type="AlphaFoldDB" id="A0A0V1M5H6"/>
<protein>
    <submittedName>
        <fullName evidence="2">Uncharacterized protein</fullName>
    </submittedName>
</protein>
<dbReference type="EMBL" id="JYDO01000213">
    <property type="protein sequence ID" value="KRZ67030.1"/>
    <property type="molecule type" value="Genomic_DNA"/>
</dbReference>
<evidence type="ECO:0000313" key="2">
    <source>
        <dbReference type="EMBL" id="KRZ67030.1"/>
    </source>
</evidence>